<evidence type="ECO:0000256" key="4">
    <source>
        <dbReference type="RuleBase" id="RU003495"/>
    </source>
</evidence>
<dbReference type="NCBIfam" id="TIGR00413">
    <property type="entry name" value="rlpA"/>
    <property type="match status" value="1"/>
</dbReference>
<sequence precursor="true">MRKGCWILLFALLAPIGCAGTRPPLVPLEREVEVGFASYYASRFHGARTASGERYDEQAMTAAHRTLPFGTRVRVTNLTNGRSVVVTITDRGPFAPGRIIDVSKRAARNLDFVRAGTARVRIRVLEN</sequence>
<evidence type="ECO:0000259" key="5">
    <source>
        <dbReference type="Pfam" id="PF03330"/>
    </source>
</evidence>
<dbReference type="InterPro" id="IPR036908">
    <property type="entry name" value="RlpA-like_sf"/>
</dbReference>
<protein>
    <recommendedName>
        <fullName evidence="3">Probable endolytic peptidoglycan transglycosylase RlpA</fullName>
        <ecNumber evidence="3">4.2.2.-</ecNumber>
    </recommendedName>
</protein>
<name>A0A538SZD9_UNCEI</name>
<dbReference type="Proteomes" id="UP000320913">
    <property type="component" value="Unassembled WGS sequence"/>
</dbReference>
<proteinExistence type="inferred from homology"/>
<reference evidence="6 7" key="1">
    <citation type="journal article" date="2019" name="Nat. Microbiol.">
        <title>Mediterranean grassland soil C-N compound turnover is dependent on rainfall and depth, and is mediated by genomically divergent microorganisms.</title>
        <authorList>
            <person name="Diamond S."/>
            <person name="Andeer P.F."/>
            <person name="Li Z."/>
            <person name="Crits-Christoph A."/>
            <person name="Burstein D."/>
            <person name="Anantharaman K."/>
            <person name="Lane K.R."/>
            <person name="Thomas B.C."/>
            <person name="Pan C."/>
            <person name="Northen T.R."/>
            <person name="Banfield J.F."/>
        </authorList>
    </citation>
    <scope>NUCLEOTIDE SEQUENCE [LARGE SCALE GENOMIC DNA]</scope>
    <source>
        <strain evidence="6">WS_5</strain>
    </source>
</reference>
<accession>A0A538SZD9</accession>
<dbReference type="EC" id="4.2.2.-" evidence="3"/>
<evidence type="ECO:0000256" key="2">
    <source>
        <dbReference type="ARBA" id="ARBA00023316"/>
    </source>
</evidence>
<evidence type="ECO:0000313" key="7">
    <source>
        <dbReference type="Proteomes" id="UP000320913"/>
    </source>
</evidence>
<feature type="signal peptide" evidence="3">
    <location>
        <begin position="1"/>
        <end position="19"/>
    </location>
</feature>
<dbReference type="InterPro" id="IPR009009">
    <property type="entry name" value="RlpA-like_DPBB"/>
</dbReference>
<dbReference type="SUPFAM" id="SSF50685">
    <property type="entry name" value="Barwin-like endoglucanases"/>
    <property type="match status" value="1"/>
</dbReference>
<dbReference type="InterPro" id="IPR034718">
    <property type="entry name" value="RlpA"/>
</dbReference>
<evidence type="ECO:0000313" key="6">
    <source>
        <dbReference type="EMBL" id="TMQ56750.1"/>
    </source>
</evidence>
<dbReference type="PANTHER" id="PTHR34183">
    <property type="entry name" value="ENDOLYTIC PEPTIDOGLYCAN TRANSGLYCOSYLASE RLPA"/>
    <property type="match status" value="1"/>
</dbReference>
<dbReference type="EMBL" id="VBOV01000191">
    <property type="protein sequence ID" value="TMQ56750.1"/>
    <property type="molecule type" value="Genomic_DNA"/>
</dbReference>
<keyword evidence="1 3" id="KW-0456">Lyase</keyword>
<dbReference type="AlphaFoldDB" id="A0A538SZD9"/>
<gene>
    <name evidence="3" type="primary">rlpA</name>
    <name evidence="6" type="ORF">E6K75_07930</name>
</gene>
<evidence type="ECO:0000256" key="3">
    <source>
        <dbReference type="HAMAP-Rule" id="MF_02071"/>
    </source>
</evidence>
<dbReference type="Pfam" id="PF03330">
    <property type="entry name" value="DPBB_1"/>
    <property type="match status" value="1"/>
</dbReference>
<keyword evidence="3" id="KW-0732">Signal</keyword>
<comment type="similarity">
    <text evidence="3 4">Belongs to the RlpA family.</text>
</comment>
<dbReference type="GO" id="GO:0071555">
    <property type="term" value="P:cell wall organization"/>
    <property type="evidence" value="ECO:0007669"/>
    <property type="project" value="UniProtKB-KW"/>
</dbReference>
<dbReference type="GO" id="GO:0008932">
    <property type="term" value="F:lytic endotransglycosylase activity"/>
    <property type="evidence" value="ECO:0007669"/>
    <property type="project" value="UniProtKB-UniRule"/>
</dbReference>
<dbReference type="HAMAP" id="MF_02071">
    <property type="entry name" value="RlpA"/>
    <property type="match status" value="1"/>
</dbReference>
<feature type="domain" description="RlpA-like protein double-psi beta-barrel" evidence="5">
    <location>
        <begin position="34"/>
        <end position="122"/>
    </location>
</feature>
<evidence type="ECO:0000256" key="1">
    <source>
        <dbReference type="ARBA" id="ARBA00023239"/>
    </source>
</evidence>
<dbReference type="InterPro" id="IPR012997">
    <property type="entry name" value="RplA"/>
</dbReference>
<dbReference type="CDD" id="cd22268">
    <property type="entry name" value="DPBB_RlpA-like"/>
    <property type="match status" value="1"/>
</dbReference>
<feature type="chain" id="PRO_5022275948" description="Probable endolytic peptidoglycan transglycosylase RlpA" evidence="3">
    <location>
        <begin position="20"/>
        <end position="127"/>
    </location>
</feature>
<organism evidence="6 7">
    <name type="scientific">Eiseniibacteriota bacterium</name>
    <dbReference type="NCBI Taxonomy" id="2212470"/>
    <lineage>
        <taxon>Bacteria</taxon>
        <taxon>Candidatus Eiseniibacteriota</taxon>
    </lineage>
</organism>
<comment type="function">
    <text evidence="3">Lytic transglycosylase with a strong preference for naked glycan strands that lack stem peptides.</text>
</comment>
<dbReference type="PANTHER" id="PTHR34183:SF8">
    <property type="entry name" value="ENDOLYTIC PEPTIDOGLYCAN TRANSGLYCOSYLASE RLPA-RELATED"/>
    <property type="match status" value="1"/>
</dbReference>
<dbReference type="GO" id="GO:0000270">
    <property type="term" value="P:peptidoglycan metabolic process"/>
    <property type="evidence" value="ECO:0007669"/>
    <property type="project" value="UniProtKB-UniRule"/>
</dbReference>
<comment type="caution">
    <text evidence="6">The sequence shown here is derived from an EMBL/GenBank/DDBJ whole genome shotgun (WGS) entry which is preliminary data.</text>
</comment>
<dbReference type="Gene3D" id="2.40.40.10">
    <property type="entry name" value="RlpA-like domain"/>
    <property type="match status" value="1"/>
</dbReference>
<keyword evidence="2 3" id="KW-0961">Cell wall biogenesis/degradation</keyword>